<comment type="caution">
    <text evidence="10">The sequence shown here is derived from an EMBL/GenBank/DDBJ whole genome shotgun (WGS) entry which is preliminary data.</text>
</comment>
<keyword evidence="11" id="KW-1185">Reference proteome</keyword>
<evidence type="ECO:0000256" key="7">
    <source>
        <dbReference type="RuleBase" id="RU363032"/>
    </source>
</evidence>
<dbReference type="SUPFAM" id="SSF161098">
    <property type="entry name" value="MetI-like"/>
    <property type="match status" value="1"/>
</dbReference>
<feature type="transmembrane region" description="Helical" evidence="7">
    <location>
        <begin position="93"/>
        <end position="115"/>
    </location>
</feature>
<dbReference type="CDD" id="cd06261">
    <property type="entry name" value="TM_PBP2"/>
    <property type="match status" value="1"/>
</dbReference>
<evidence type="ECO:0000256" key="4">
    <source>
        <dbReference type="ARBA" id="ARBA00022692"/>
    </source>
</evidence>
<feature type="transmembrane region" description="Helical" evidence="7">
    <location>
        <begin position="34"/>
        <end position="55"/>
    </location>
</feature>
<organism evidence="10 11">
    <name type="scientific">Paractinoplanes ovalisporus</name>
    <dbReference type="NCBI Taxonomy" id="2810368"/>
    <lineage>
        <taxon>Bacteria</taxon>
        <taxon>Bacillati</taxon>
        <taxon>Actinomycetota</taxon>
        <taxon>Actinomycetes</taxon>
        <taxon>Micromonosporales</taxon>
        <taxon>Micromonosporaceae</taxon>
        <taxon>Paractinoplanes</taxon>
    </lineage>
</organism>
<evidence type="ECO:0000259" key="9">
    <source>
        <dbReference type="PROSITE" id="PS50928"/>
    </source>
</evidence>
<name>A0ABS2AU16_9ACTN</name>
<dbReference type="InterPro" id="IPR000515">
    <property type="entry name" value="MetI-like"/>
</dbReference>
<feature type="transmembrane region" description="Helical" evidence="7">
    <location>
        <begin position="127"/>
        <end position="146"/>
    </location>
</feature>
<accession>A0ABS2AU16</accession>
<dbReference type="PANTHER" id="PTHR30151:SF25">
    <property type="entry name" value="TAURINE TRANSPORT SYSTEM PERMEASE PROTEIN TAUC"/>
    <property type="match status" value="1"/>
</dbReference>
<comment type="subcellular location">
    <subcellularLocation>
        <location evidence="1 7">Cell membrane</location>
        <topology evidence="1 7">Multi-pass membrane protein</topology>
    </subcellularLocation>
</comment>
<keyword evidence="5 7" id="KW-1133">Transmembrane helix</keyword>
<keyword evidence="6 7" id="KW-0472">Membrane</keyword>
<proteinExistence type="inferred from homology"/>
<feature type="transmembrane region" description="Helical" evidence="7">
    <location>
        <begin position="195"/>
        <end position="228"/>
    </location>
</feature>
<evidence type="ECO:0000313" key="11">
    <source>
        <dbReference type="Proteomes" id="UP000632138"/>
    </source>
</evidence>
<keyword evidence="2 7" id="KW-0813">Transport</keyword>
<dbReference type="Gene3D" id="1.10.3720.10">
    <property type="entry name" value="MetI-like"/>
    <property type="match status" value="1"/>
</dbReference>
<dbReference type="PROSITE" id="PS50928">
    <property type="entry name" value="ABC_TM1"/>
    <property type="match status" value="1"/>
</dbReference>
<feature type="domain" description="ABC transmembrane type-1" evidence="9">
    <location>
        <begin position="86"/>
        <end position="270"/>
    </location>
</feature>
<evidence type="ECO:0000256" key="8">
    <source>
        <dbReference type="SAM" id="MobiDB-lite"/>
    </source>
</evidence>
<keyword evidence="3" id="KW-1003">Cell membrane</keyword>
<feature type="region of interest" description="Disordered" evidence="8">
    <location>
        <begin position="1"/>
        <end position="34"/>
    </location>
</feature>
<evidence type="ECO:0000256" key="3">
    <source>
        <dbReference type="ARBA" id="ARBA00022475"/>
    </source>
</evidence>
<evidence type="ECO:0000256" key="2">
    <source>
        <dbReference type="ARBA" id="ARBA00022448"/>
    </source>
</evidence>
<dbReference type="PANTHER" id="PTHR30151">
    <property type="entry name" value="ALKANE SULFONATE ABC TRANSPORTER-RELATED, MEMBRANE SUBUNIT"/>
    <property type="match status" value="1"/>
</dbReference>
<comment type="similarity">
    <text evidence="7">Belongs to the binding-protein-dependent transport system permease family.</text>
</comment>
<gene>
    <name evidence="10" type="ORF">JIG36_45100</name>
</gene>
<keyword evidence="4 7" id="KW-0812">Transmembrane</keyword>
<evidence type="ECO:0000256" key="6">
    <source>
        <dbReference type="ARBA" id="ARBA00023136"/>
    </source>
</evidence>
<feature type="transmembrane region" description="Helical" evidence="7">
    <location>
        <begin position="152"/>
        <end position="174"/>
    </location>
</feature>
<protein>
    <submittedName>
        <fullName evidence="10">ABC transporter permease</fullName>
    </submittedName>
</protein>
<feature type="compositionally biased region" description="Basic residues" evidence="8">
    <location>
        <begin position="19"/>
        <end position="28"/>
    </location>
</feature>
<dbReference type="Proteomes" id="UP000632138">
    <property type="component" value="Unassembled WGS sequence"/>
</dbReference>
<evidence type="ECO:0000256" key="5">
    <source>
        <dbReference type="ARBA" id="ARBA00022989"/>
    </source>
</evidence>
<dbReference type="Pfam" id="PF00528">
    <property type="entry name" value="BPD_transp_1"/>
    <property type="match status" value="1"/>
</dbReference>
<reference evidence="10 11" key="1">
    <citation type="submission" date="2021-01" db="EMBL/GenBank/DDBJ databases">
        <title>Actinoplanes sp. nov. LDG1-06 isolated from lichen.</title>
        <authorList>
            <person name="Saeng-In P."/>
            <person name="Phongsopitanun W."/>
            <person name="Kanchanasin P."/>
            <person name="Yuki M."/>
            <person name="Kudo T."/>
            <person name="Ohkuma M."/>
            <person name="Tanasupawat S."/>
        </authorList>
    </citation>
    <scope>NUCLEOTIDE SEQUENCE [LARGE SCALE GENOMIC DNA]</scope>
    <source>
        <strain evidence="10 11">LDG1-06</strain>
    </source>
</reference>
<sequence length="286" mass="29948">MADRDQPGLGRDPGQAGRAGRHLRRRDSRRGQDPAVRGLAGLAGLLLIVEALPRFGLVNDGYLPPTSRIAAALGDEVVTAEFWQAVGDTLTGWAIGLAIAVAAGVVVGIVIGAVPVLRAATASTVEFLRPIPSVALIPLAVLLYGTDLGSTLLLVVYAAFWQVLVQVLYGVADVDPIAEETARSFRFGPWARIRNVLWPTALPYVFTGVRLAASVALVLAVTAELVIGAPGLGKMIAVAQTSGAVPDMYALIAVTGLLGVAINLAARVFERRSLAWHQSVRGEVPA</sequence>
<dbReference type="InterPro" id="IPR035906">
    <property type="entry name" value="MetI-like_sf"/>
</dbReference>
<evidence type="ECO:0000256" key="1">
    <source>
        <dbReference type="ARBA" id="ARBA00004651"/>
    </source>
</evidence>
<feature type="transmembrane region" description="Helical" evidence="7">
    <location>
        <begin position="248"/>
        <end position="269"/>
    </location>
</feature>
<evidence type="ECO:0000313" key="10">
    <source>
        <dbReference type="EMBL" id="MBM2622701.1"/>
    </source>
</evidence>
<dbReference type="EMBL" id="JAENHP010000027">
    <property type="protein sequence ID" value="MBM2622701.1"/>
    <property type="molecule type" value="Genomic_DNA"/>
</dbReference>